<protein>
    <submittedName>
        <fullName evidence="1">Uncharacterized protein</fullName>
    </submittedName>
</protein>
<dbReference type="EMBL" id="LSRL02004472">
    <property type="protein sequence ID" value="TDG38361.1"/>
    <property type="molecule type" value="Genomic_DNA"/>
</dbReference>
<dbReference type="Proteomes" id="UP000295192">
    <property type="component" value="Unassembled WGS sequence"/>
</dbReference>
<feature type="non-terminal residue" evidence="1">
    <location>
        <position position="1"/>
    </location>
</feature>
<keyword evidence="2" id="KW-1185">Reference proteome</keyword>
<name>A0A484ARY3_DRONA</name>
<gene>
    <name evidence="1" type="ORF">AWZ03_015217</name>
</gene>
<comment type="caution">
    <text evidence="1">The sequence shown here is derived from an EMBL/GenBank/DDBJ whole genome shotgun (WGS) entry which is preliminary data.</text>
</comment>
<accession>A0A484ARY3</accession>
<reference evidence="1 2" key="1">
    <citation type="journal article" date="2019" name="J. Hered.">
        <title>An Improved Genome Assembly for Drosophila navojoa, the Basal Species in the mojavensis Cluster.</title>
        <authorList>
            <person name="Vanderlinde T."/>
            <person name="Dupim E.G."/>
            <person name="Nazario-Yepiz N.O."/>
            <person name="Carvalho A.B."/>
        </authorList>
    </citation>
    <scope>NUCLEOTIDE SEQUENCE [LARGE SCALE GENOMIC DNA]</scope>
    <source>
        <strain evidence="1">Navoj_Jal97</strain>
        <tissue evidence="1">Whole organism</tissue>
    </source>
</reference>
<sequence>VGRTALIDCVAVVEFGFNFATTRPLALCSGTDLILLFSHHLDPISADLQGPELSRMDGVRISGTLNAASNLMSLSAAAIKSDRDILTGFAGFGLDRVTTGLRLKSVVSRTEWEMQRLCV</sequence>
<evidence type="ECO:0000313" key="2">
    <source>
        <dbReference type="Proteomes" id="UP000295192"/>
    </source>
</evidence>
<proteinExistence type="predicted"/>
<organism evidence="1 2">
    <name type="scientific">Drosophila navojoa</name>
    <name type="common">Fruit fly</name>
    <dbReference type="NCBI Taxonomy" id="7232"/>
    <lineage>
        <taxon>Eukaryota</taxon>
        <taxon>Metazoa</taxon>
        <taxon>Ecdysozoa</taxon>
        <taxon>Arthropoda</taxon>
        <taxon>Hexapoda</taxon>
        <taxon>Insecta</taxon>
        <taxon>Pterygota</taxon>
        <taxon>Neoptera</taxon>
        <taxon>Endopterygota</taxon>
        <taxon>Diptera</taxon>
        <taxon>Brachycera</taxon>
        <taxon>Muscomorpha</taxon>
        <taxon>Ephydroidea</taxon>
        <taxon>Drosophilidae</taxon>
        <taxon>Drosophila</taxon>
    </lineage>
</organism>
<evidence type="ECO:0000313" key="1">
    <source>
        <dbReference type="EMBL" id="TDG38361.1"/>
    </source>
</evidence>
<dbReference type="AlphaFoldDB" id="A0A484ARY3"/>